<dbReference type="SMART" id="SM00710">
    <property type="entry name" value="PbH1"/>
    <property type="match status" value="10"/>
</dbReference>
<dbReference type="Gene3D" id="2.160.20.10">
    <property type="entry name" value="Single-stranded right-handed beta-helix, Pectin lyase-like"/>
    <property type="match status" value="1"/>
</dbReference>
<name>A0ABW0AR31_9ACTN</name>
<protein>
    <submittedName>
        <fullName evidence="5">Right-handed parallel beta-helix repeat-containing protein</fullName>
    </submittedName>
</protein>
<keyword evidence="2" id="KW-0812">Transmembrane</keyword>
<keyword evidence="6" id="KW-1185">Reference proteome</keyword>
<feature type="compositionally biased region" description="Polar residues" evidence="1">
    <location>
        <begin position="431"/>
        <end position="440"/>
    </location>
</feature>
<feature type="compositionally biased region" description="Low complexity" evidence="1">
    <location>
        <begin position="629"/>
        <end position="638"/>
    </location>
</feature>
<accession>A0ABW0AR31</accession>
<feature type="region of interest" description="Disordered" evidence="1">
    <location>
        <begin position="418"/>
        <end position="443"/>
    </location>
</feature>
<feature type="domain" description="Right handed beta helix" evidence="4">
    <location>
        <begin position="434"/>
        <end position="552"/>
    </location>
</feature>
<dbReference type="RefSeq" id="WP_344484477.1">
    <property type="nucleotide sequence ID" value="NZ_BAAASB010000024.1"/>
</dbReference>
<dbReference type="InterPro" id="IPR039448">
    <property type="entry name" value="Beta_helix"/>
</dbReference>
<comment type="caution">
    <text evidence="5">The sequence shown here is derived from an EMBL/GenBank/DDBJ whole genome shotgun (WGS) entry which is preliminary data.</text>
</comment>
<dbReference type="SUPFAM" id="SSF51126">
    <property type="entry name" value="Pectin lyase-like"/>
    <property type="match status" value="1"/>
</dbReference>
<evidence type="ECO:0000256" key="2">
    <source>
        <dbReference type="SAM" id="Phobius"/>
    </source>
</evidence>
<feature type="compositionally biased region" description="Pro residues" evidence="1">
    <location>
        <begin position="645"/>
        <end position="654"/>
    </location>
</feature>
<evidence type="ECO:0000256" key="1">
    <source>
        <dbReference type="SAM" id="MobiDB-lite"/>
    </source>
</evidence>
<gene>
    <name evidence="5" type="ORF">ACFPRH_29970</name>
</gene>
<feature type="transmembrane region" description="Helical" evidence="2">
    <location>
        <begin position="597"/>
        <end position="618"/>
    </location>
</feature>
<evidence type="ECO:0000259" key="4">
    <source>
        <dbReference type="Pfam" id="PF13229"/>
    </source>
</evidence>
<keyword evidence="3" id="KW-0732">Signal</keyword>
<feature type="chain" id="PRO_5045927938" evidence="3">
    <location>
        <begin position="30"/>
        <end position="654"/>
    </location>
</feature>
<sequence>MRRTPGTTRRLAIVLPLTAALLLTPAAHAAAPADSGADTGTGSVALAGAGAGAAQALSRADDDSGRGGDRELTPEDAENQTALVAAEDRRLDQVRAVAAVAPLKGPQWSRPYRLDTQGGYTLVLTRRTKPYGVSDLLELAPQTFVRKRDGSYLLTENIYLNTGAKLKLSSPGGLTLRLASNTKGFVSIVSFGGRLTLEGTPQAPTRISSSDTRTNAPDTDVRDGRAFIRAIGGQFSMTHTHISDLGFWSGRTAGLSLTGTDRPDTGNIKYSEDEDLNQREQSAADDKAERQSERTPRSGGIIAGPAGELTTPDTRFSLPDLSYLSAEISNSTIKGNLFGLFVSGATGVNITRTRVESSLEDGVVLHRGVTNVVVDRTVSQKNAGDGFVLSRATQQVRVTGSTALSNGGNGFTLSGRPLADGPSAAGESTAAYGSNSVSHSTARDNGRHGIEVLGGTNVGVQDNKIHGGDMGIVTRDNTTKVAITGNHLTGQTRQGISVRDGVTDATISGNLVEGTDTGIYLRDAKAEIRGNTVQDATSHGISLVGRVGATAVSYNVVAGVGPSALDTSRAHGTITLKKNQTFAWHDTSTFWIKFRHYASPMTILWTTILLLILISAILGARRTSRHSNTTAAPTAPHPYADKQPLPSPPPTEQR</sequence>
<feature type="region of interest" description="Disordered" evidence="1">
    <location>
        <begin position="258"/>
        <end position="309"/>
    </location>
</feature>
<feature type="region of interest" description="Disordered" evidence="1">
    <location>
        <begin position="625"/>
        <end position="654"/>
    </location>
</feature>
<dbReference type="Pfam" id="PF13229">
    <property type="entry name" value="Beta_helix"/>
    <property type="match status" value="2"/>
</dbReference>
<evidence type="ECO:0000313" key="6">
    <source>
        <dbReference type="Proteomes" id="UP001596160"/>
    </source>
</evidence>
<dbReference type="InterPro" id="IPR011050">
    <property type="entry name" value="Pectin_lyase_fold/virulence"/>
</dbReference>
<evidence type="ECO:0000313" key="5">
    <source>
        <dbReference type="EMBL" id="MFC5155947.1"/>
    </source>
</evidence>
<keyword evidence="2" id="KW-0472">Membrane</keyword>
<organism evidence="5 6">
    <name type="scientific">Streptomyces amakusaensis</name>
    <dbReference type="NCBI Taxonomy" id="67271"/>
    <lineage>
        <taxon>Bacteria</taxon>
        <taxon>Bacillati</taxon>
        <taxon>Actinomycetota</taxon>
        <taxon>Actinomycetes</taxon>
        <taxon>Kitasatosporales</taxon>
        <taxon>Streptomycetaceae</taxon>
        <taxon>Streptomyces</taxon>
    </lineage>
</organism>
<feature type="region of interest" description="Disordered" evidence="1">
    <location>
        <begin position="199"/>
        <end position="220"/>
    </location>
</feature>
<dbReference type="Proteomes" id="UP001596160">
    <property type="component" value="Unassembled WGS sequence"/>
</dbReference>
<feature type="signal peptide" evidence="3">
    <location>
        <begin position="1"/>
        <end position="29"/>
    </location>
</feature>
<keyword evidence="2" id="KW-1133">Transmembrane helix</keyword>
<evidence type="ECO:0000256" key="3">
    <source>
        <dbReference type="SAM" id="SignalP"/>
    </source>
</evidence>
<feature type="compositionally biased region" description="Polar residues" evidence="1">
    <location>
        <begin position="202"/>
        <end position="217"/>
    </location>
</feature>
<feature type="domain" description="Right handed beta helix" evidence="4">
    <location>
        <begin position="326"/>
        <end position="415"/>
    </location>
</feature>
<feature type="region of interest" description="Disordered" evidence="1">
    <location>
        <begin position="55"/>
        <end position="79"/>
    </location>
</feature>
<dbReference type="InterPro" id="IPR006626">
    <property type="entry name" value="PbH1"/>
</dbReference>
<feature type="compositionally biased region" description="Basic and acidic residues" evidence="1">
    <location>
        <begin position="59"/>
        <end position="73"/>
    </location>
</feature>
<dbReference type="EMBL" id="JBHSKP010000027">
    <property type="protein sequence ID" value="MFC5155947.1"/>
    <property type="molecule type" value="Genomic_DNA"/>
</dbReference>
<reference evidence="6" key="1">
    <citation type="journal article" date="2019" name="Int. J. Syst. Evol. Microbiol.">
        <title>The Global Catalogue of Microorganisms (GCM) 10K type strain sequencing project: providing services to taxonomists for standard genome sequencing and annotation.</title>
        <authorList>
            <consortium name="The Broad Institute Genomics Platform"/>
            <consortium name="The Broad Institute Genome Sequencing Center for Infectious Disease"/>
            <person name="Wu L."/>
            <person name="Ma J."/>
        </authorList>
    </citation>
    <scope>NUCLEOTIDE SEQUENCE [LARGE SCALE GENOMIC DNA]</scope>
    <source>
        <strain evidence="6">PCU 266</strain>
    </source>
</reference>
<feature type="compositionally biased region" description="Basic and acidic residues" evidence="1">
    <location>
        <begin position="276"/>
        <end position="296"/>
    </location>
</feature>
<proteinExistence type="predicted"/>
<dbReference type="InterPro" id="IPR012334">
    <property type="entry name" value="Pectin_lyas_fold"/>
</dbReference>